<dbReference type="OrthoDB" id="601557at2759"/>
<dbReference type="SMART" id="SM00432">
    <property type="entry name" value="MADS"/>
    <property type="match status" value="1"/>
</dbReference>
<dbReference type="InterPro" id="IPR050142">
    <property type="entry name" value="MADS-box/MEF2_TF"/>
</dbReference>
<organism evidence="7 8">
    <name type="scientific">Durio zibethinus</name>
    <name type="common">Durian</name>
    <dbReference type="NCBI Taxonomy" id="66656"/>
    <lineage>
        <taxon>Eukaryota</taxon>
        <taxon>Viridiplantae</taxon>
        <taxon>Streptophyta</taxon>
        <taxon>Embryophyta</taxon>
        <taxon>Tracheophyta</taxon>
        <taxon>Spermatophyta</taxon>
        <taxon>Magnoliopsida</taxon>
        <taxon>eudicotyledons</taxon>
        <taxon>Gunneridae</taxon>
        <taxon>Pentapetalae</taxon>
        <taxon>rosids</taxon>
        <taxon>malvids</taxon>
        <taxon>Malvales</taxon>
        <taxon>Malvaceae</taxon>
        <taxon>Helicteroideae</taxon>
        <taxon>Durio</taxon>
    </lineage>
</organism>
<dbReference type="GO" id="GO:0000987">
    <property type="term" value="F:cis-regulatory region sequence-specific DNA binding"/>
    <property type="evidence" value="ECO:0007669"/>
    <property type="project" value="InterPro"/>
</dbReference>
<evidence type="ECO:0000256" key="4">
    <source>
        <dbReference type="ARBA" id="ARBA00023163"/>
    </source>
</evidence>
<feature type="domain" description="MADS-box" evidence="6">
    <location>
        <begin position="1"/>
        <end position="48"/>
    </location>
</feature>
<gene>
    <name evidence="8" type="primary">LOC111306317</name>
</gene>
<evidence type="ECO:0000313" key="8">
    <source>
        <dbReference type="RefSeq" id="XP_022759950.1"/>
    </source>
</evidence>
<dbReference type="Proteomes" id="UP000515121">
    <property type="component" value="Unplaced"/>
</dbReference>
<keyword evidence="5" id="KW-0539">Nucleus</keyword>
<dbReference type="Pfam" id="PF00319">
    <property type="entry name" value="SRF-TF"/>
    <property type="match status" value="1"/>
</dbReference>
<dbReference type="InterPro" id="IPR033897">
    <property type="entry name" value="SRF-like_MADS-box"/>
</dbReference>
<dbReference type="CDD" id="cd00266">
    <property type="entry name" value="MADS_SRF_like"/>
    <property type="match status" value="1"/>
</dbReference>
<keyword evidence="7" id="KW-1185">Reference proteome</keyword>
<evidence type="ECO:0000256" key="2">
    <source>
        <dbReference type="ARBA" id="ARBA00023015"/>
    </source>
</evidence>
<dbReference type="Gene3D" id="3.40.1810.10">
    <property type="entry name" value="Transcription factor, MADS-box"/>
    <property type="match status" value="1"/>
</dbReference>
<dbReference type="RefSeq" id="XP_022759950.1">
    <property type="nucleotide sequence ID" value="XM_022904215.1"/>
</dbReference>
<dbReference type="SUPFAM" id="SSF55455">
    <property type="entry name" value="SRF-like"/>
    <property type="match status" value="1"/>
</dbReference>
<dbReference type="GO" id="GO:0045944">
    <property type="term" value="P:positive regulation of transcription by RNA polymerase II"/>
    <property type="evidence" value="ECO:0007669"/>
    <property type="project" value="InterPro"/>
</dbReference>
<sequence>MGRRSMEMKLIENEKARKKVFEKRRNSLLKKAKELSILCDIKILLIIYELDKQKTEIWPGNDEEAEQIINRFKQQLVRDECKTACDSFSSKKERFDGKFAISDHKCMINLFSKNELQKLCYELDGKIAAVMNAIKSKQVLTEGPRSPKILPDSQGIGFLDRERGKEVVIYQDPVHDIQQSQSFQMLSHNPKFMESPMMMTTMMQNGISYPEFYGNSSSSSNIPYVPLPIDYVHPSWMPPAYIDSTFSMSYYDPTSYHIPPCLHYPMVPSFPSEWNASD</sequence>
<dbReference type="GO" id="GO:0000981">
    <property type="term" value="F:DNA-binding transcription factor activity, RNA polymerase II-specific"/>
    <property type="evidence" value="ECO:0007669"/>
    <property type="project" value="InterPro"/>
</dbReference>
<dbReference type="KEGG" id="dzi:111306317"/>
<evidence type="ECO:0000256" key="3">
    <source>
        <dbReference type="ARBA" id="ARBA00023125"/>
    </source>
</evidence>
<evidence type="ECO:0000259" key="6">
    <source>
        <dbReference type="PROSITE" id="PS50066"/>
    </source>
</evidence>
<reference evidence="8" key="1">
    <citation type="submission" date="2025-08" db="UniProtKB">
        <authorList>
            <consortium name="RefSeq"/>
        </authorList>
    </citation>
    <scope>IDENTIFICATION</scope>
    <source>
        <tissue evidence="8">Fruit stalk</tissue>
    </source>
</reference>
<keyword evidence="3" id="KW-0238">DNA-binding</keyword>
<dbReference type="GeneID" id="111306317"/>
<dbReference type="PRINTS" id="PR00404">
    <property type="entry name" value="MADSDOMAIN"/>
</dbReference>
<dbReference type="GO" id="GO:0046983">
    <property type="term" value="F:protein dimerization activity"/>
    <property type="evidence" value="ECO:0007669"/>
    <property type="project" value="InterPro"/>
</dbReference>
<proteinExistence type="predicted"/>
<evidence type="ECO:0000313" key="7">
    <source>
        <dbReference type="Proteomes" id="UP000515121"/>
    </source>
</evidence>
<protein>
    <submittedName>
        <fullName evidence="8">Agamous-like MADS-box protein AGL16</fullName>
    </submittedName>
</protein>
<evidence type="ECO:0000256" key="1">
    <source>
        <dbReference type="ARBA" id="ARBA00004123"/>
    </source>
</evidence>
<dbReference type="GO" id="GO:0005634">
    <property type="term" value="C:nucleus"/>
    <property type="evidence" value="ECO:0007669"/>
    <property type="project" value="UniProtKB-SubCell"/>
</dbReference>
<dbReference type="AlphaFoldDB" id="A0A6P6A5C0"/>
<dbReference type="InterPro" id="IPR036879">
    <property type="entry name" value="TF_MADSbox_sf"/>
</dbReference>
<name>A0A6P6A5C0_DURZI</name>
<keyword evidence="4" id="KW-0804">Transcription</keyword>
<dbReference type="PANTHER" id="PTHR48019">
    <property type="entry name" value="SERUM RESPONSE FACTOR HOMOLOG"/>
    <property type="match status" value="1"/>
</dbReference>
<accession>A0A6P6A5C0</accession>
<dbReference type="InterPro" id="IPR002100">
    <property type="entry name" value="TF_MADSbox"/>
</dbReference>
<comment type="subcellular location">
    <subcellularLocation>
        <location evidence="1">Nucleus</location>
    </subcellularLocation>
</comment>
<dbReference type="PROSITE" id="PS50066">
    <property type="entry name" value="MADS_BOX_2"/>
    <property type="match status" value="1"/>
</dbReference>
<evidence type="ECO:0000256" key="5">
    <source>
        <dbReference type="ARBA" id="ARBA00023242"/>
    </source>
</evidence>
<keyword evidence="2" id="KW-0805">Transcription regulation</keyword>